<name>A0ABY5Y105_9BACT</name>
<keyword evidence="9 15" id="KW-0808">Transferase</keyword>
<comment type="similarity">
    <text evidence="3 15 16">Belongs to the RNA methyltransferase TrmD family.</text>
</comment>
<evidence type="ECO:0000256" key="1">
    <source>
        <dbReference type="ARBA" id="ARBA00002634"/>
    </source>
</evidence>
<dbReference type="NCBIfam" id="TIGR00088">
    <property type="entry name" value="trmD"/>
    <property type="match status" value="1"/>
</dbReference>
<feature type="binding site" evidence="15">
    <location>
        <position position="109"/>
    </location>
    <ligand>
        <name>S-adenosyl-L-methionine</name>
        <dbReference type="ChEBI" id="CHEBI:59789"/>
    </ligand>
</feature>
<dbReference type="InterPro" id="IPR023148">
    <property type="entry name" value="tRNA_m1G_MeTrfase_C_sf"/>
</dbReference>
<dbReference type="Gene3D" id="1.10.1270.20">
    <property type="entry name" value="tRNA(m1g37)methyltransferase, domain 2"/>
    <property type="match status" value="1"/>
</dbReference>
<dbReference type="InterPro" id="IPR019230">
    <property type="entry name" value="RNA_MeTrfase_C_dom"/>
</dbReference>
<evidence type="ECO:0000256" key="16">
    <source>
        <dbReference type="RuleBase" id="RU003464"/>
    </source>
</evidence>
<dbReference type="HAMAP" id="MF_00605">
    <property type="entry name" value="TrmD"/>
    <property type="match status" value="1"/>
</dbReference>
<keyword evidence="10 15" id="KW-0949">S-adenosyl-L-methionine</keyword>
<evidence type="ECO:0000256" key="14">
    <source>
        <dbReference type="ARBA" id="ARBA00047783"/>
    </source>
</evidence>
<evidence type="ECO:0000256" key="2">
    <source>
        <dbReference type="ARBA" id="ARBA00004496"/>
    </source>
</evidence>
<evidence type="ECO:0000256" key="15">
    <source>
        <dbReference type="HAMAP-Rule" id="MF_00605"/>
    </source>
</evidence>
<dbReference type="EMBL" id="CP065938">
    <property type="protein sequence ID" value="UWX05740.1"/>
    <property type="molecule type" value="Genomic_DNA"/>
</dbReference>
<accession>A0ABY5Y105</accession>
<gene>
    <name evidence="15 19" type="primary">trmD</name>
    <name evidence="19" type="ORF">JBF11_09980</name>
</gene>
<evidence type="ECO:0000256" key="13">
    <source>
        <dbReference type="ARBA" id="ARBA00033392"/>
    </source>
</evidence>
<dbReference type="GO" id="GO:0032259">
    <property type="term" value="P:methylation"/>
    <property type="evidence" value="ECO:0007669"/>
    <property type="project" value="UniProtKB-KW"/>
</dbReference>
<comment type="function">
    <text evidence="1 15 16">Specifically methylates guanosine-37 in various tRNAs.</text>
</comment>
<feature type="domain" description="tRNA methyltransferase TRMD/TRM10-type" evidence="17">
    <location>
        <begin position="1"/>
        <end position="221"/>
    </location>
</feature>
<evidence type="ECO:0000256" key="10">
    <source>
        <dbReference type="ARBA" id="ARBA00022691"/>
    </source>
</evidence>
<dbReference type="InterPro" id="IPR029028">
    <property type="entry name" value="Alpha/beta_knot_MTases"/>
</dbReference>
<evidence type="ECO:0000256" key="4">
    <source>
        <dbReference type="ARBA" id="ARBA00011738"/>
    </source>
</evidence>
<keyword evidence="7 15" id="KW-0963">Cytoplasm</keyword>
<evidence type="ECO:0000259" key="18">
    <source>
        <dbReference type="Pfam" id="PF09936"/>
    </source>
</evidence>
<evidence type="ECO:0000256" key="9">
    <source>
        <dbReference type="ARBA" id="ARBA00022679"/>
    </source>
</evidence>
<proteinExistence type="inferred from homology"/>
<protein>
    <recommendedName>
        <fullName evidence="6 15">tRNA (guanine-N(1)-)-methyltransferase</fullName>
        <ecNumber evidence="5 15">2.1.1.228</ecNumber>
    </recommendedName>
    <alternativeName>
        <fullName evidence="12 15">M1G-methyltransferase</fullName>
    </alternativeName>
    <alternativeName>
        <fullName evidence="13 15">tRNA [GM37] methyltransferase</fullName>
    </alternativeName>
</protein>
<dbReference type="SUPFAM" id="SSF75217">
    <property type="entry name" value="alpha/beta knot"/>
    <property type="match status" value="1"/>
</dbReference>
<comment type="subunit">
    <text evidence="4 15 16">Homodimer.</text>
</comment>
<comment type="catalytic activity">
    <reaction evidence="14 15 16">
        <text>guanosine(37) in tRNA + S-adenosyl-L-methionine = N(1)-methylguanosine(37) in tRNA + S-adenosyl-L-homocysteine + H(+)</text>
        <dbReference type="Rhea" id="RHEA:36899"/>
        <dbReference type="Rhea" id="RHEA-COMP:10145"/>
        <dbReference type="Rhea" id="RHEA-COMP:10147"/>
        <dbReference type="ChEBI" id="CHEBI:15378"/>
        <dbReference type="ChEBI" id="CHEBI:57856"/>
        <dbReference type="ChEBI" id="CHEBI:59789"/>
        <dbReference type="ChEBI" id="CHEBI:73542"/>
        <dbReference type="ChEBI" id="CHEBI:74269"/>
        <dbReference type="EC" id="2.1.1.228"/>
    </reaction>
</comment>
<organism evidence="19 20">
    <name type="scientific">Taurinivorans muris</name>
    <dbReference type="NCBI Taxonomy" id="2787751"/>
    <lineage>
        <taxon>Bacteria</taxon>
        <taxon>Pseudomonadati</taxon>
        <taxon>Thermodesulfobacteriota</taxon>
        <taxon>Desulfovibrionia</taxon>
        <taxon>Desulfovibrionales</taxon>
        <taxon>Desulfovibrionaceae</taxon>
        <taxon>Taurinivorans</taxon>
    </lineage>
</organism>
<dbReference type="Pfam" id="PF09936">
    <property type="entry name" value="Methyltrn_RNA_4"/>
    <property type="match status" value="1"/>
</dbReference>
<evidence type="ECO:0000313" key="20">
    <source>
        <dbReference type="Proteomes" id="UP001058120"/>
    </source>
</evidence>
<evidence type="ECO:0000313" key="19">
    <source>
        <dbReference type="EMBL" id="UWX05740.1"/>
    </source>
</evidence>
<dbReference type="InterPro" id="IPR002649">
    <property type="entry name" value="tRNA_m1G_MeTrfase_TrmD"/>
</dbReference>
<dbReference type="GO" id="GO:0052906">
    <property type="term" value="F:tRNA (guanine(37)-N1)-methyltransferase activity"/>
    <property type="evidence" value="ECO:0007669"/>
    <property type="project" value="UniProtKB-EC"/>
</dbReference>
<keyword evidence="8 15" id="KW-0489">Methyltransferase</keyword>
<evidence type="ECO:0000256" key="7">
    <source>
        <dbReference type="ARBA" id="ARBA00022490"/>
    </source>
</evidence>
<evidence type="ECO:0000256" key="12">
    <source>
        <dbReference type="ARBA" id="ARBA00029736"/>
    </source>
</evidence>
<evidence type="ECO:0000256" key="3">
    <source>
        <dbReference type="ARBA" id="ARBA00007630"/>
    </source>
</evidence>
<comment type="subcellular location">
    <subcellularLocation>
        <location evidence="2 15 16">Cytoplasm</location>
    </subcellularLocation>
</comment>
<sequence>MQYHIVTLFPEWFSSPLHTALFAKAEQTGIVGVDFYNPRDYTRNKHNKVDDSPYGGGPGMVLAVQPILDAIRAIPQKGRLIALTPAGEPLTQKLAEELSKEEHLTLICGRYEGFDERLYELLPIRRISIGEAVLNGGEVAALALIEATARLQDGYMGKNESGTEESYAQNLLEYPHFTRPEDFMDLEVPEVLQKGNHKEISSWRREQSLAMTYRYRPDLLAKAQLSEQDRMFLKTMHKRSFAKNIHIALVHHPVLLKNNTAGTSSVTNLDIHDISRIACTYGISSLQIVTPVQDQKVLVEELITHWTQGDGAKTNPDRAKALALAHLAGNLEEACQNVERISGIRPILIGTSAKAEKDKKGREKRLAVPFPQVAELAKENCLLLVFGTSHGLAPEALEQCGCLLPPLRYMGEYNHLPVRSACAIILDRLLGDCN</sequence>
<dbReference type="CDD" id="cd18080">
    <property type="entry name" value="TrmD-like"/>
    <property type="match status" value="1"/>
</dbReference>
<comment type="caution">
    <text evidence="15">Lacks conserved residue(s) required for the propagation of feature annotation.</text>
</comment>
<dbReference type="InterPro" id="IPR016009">
    <property type="entry name" value="tRNA_MeTrfase_TRMD/TRM10"/>
</dbReference>
<evidence type="ECO:0000256" key="5">
    <source>
        <dbReference type="ARBA" id="ARBA00012807"/>
    </source>
</evidence>
<dbReference type="Gene3D" id="3.40.1280.10">
    <property type="match status" value="2"/>
</dbReference>
<feature type="domain" description="tRNA (guanine-N(1)-)-methyltransferase C-terminal" evidence="18">
    <location>
        <begin position="244"/>
        <end position="431"/>
    </location>
</feature>
<dbReference type="InterPro" id="IPR029026">
    <property type="entry name" value="tRNA_m1G_MTases_N"/>
</dbReference>
<keyword evidence="11 15" id="KW-0819">tRNA processing</keyword>
<dbReference type="NCBIfam" id="NF000648">
    <property type="entry name" value="PRK00026.1"/>
    <property type="match status" value="1"/>
</dbReference>
<dbReference type="RefSeq" id="WP_334315323.1">
    <property type="nucleotide sequence ID" value="NZ_CP065938.1"/>
</dbReference>
<evidence type="ECO:0000256" key="11">
    <source>
        <dbReference type="ARBA" id="ARBA00022694"/>
    </source>
</evidence>
<dbReference type="PANTHER" id="PTHR46417:SF1">
    <property type="entry name" value="TRNA (GUANINE-N(1)-)-METHYLTRANSFERASE"/>
    <property type="match status" value="1"/>
</dbReference>
<dbReference type="Pfam" id="PF01746">
    <property type="entry name" value="tRNA_m1G_MT"/>
    <property type="match status" value="1"/>
</dbReference>
<dbReference type="Proteomes" id="UP001058120">
    <property type="component" value="Chromosome"/>
</dbReference>
<keyword evidence="20" id="KW-1185">Reference proteome</keyword>
<dbReference type="CDD" id="cd18085">
    <property type="entry name" value="TM1570-like"/>
    <property type="match status" value="1"/>
</dbReference>
<dbReference type="PANTHER" id="PTHR46417">
    <property type="entry name" value="TRNA (GUANINE-N(1)-)-METHYLTRANSFERASE"/>
    <property type="match status" value="1"/>
</dbReference>
<dbReference type="EC" id="2.1.1.228" evidence="5 15"/>
<reference evidence="19" key="1">
    <citation type="submission" date="2020-12" db="EMBL/GenBank/DDBJ databases">
        <title>Taurinivorans muris gen. nov., sp. nov., fundamental and realized metabolic niche of a ubiquitous sulfidogenic bacterium in the murine intestine.</title>
        <authorList>
            <person name="Ye H."/>
            <person name="Hanson B.T."/>
            <person name="Loy A."/>
        </authorList>
    </citation>
    <scope>NUCLEOTIDE SEQUENCE</scope>
    <source>
        <strain evidence="19">LT0009</strain>
    </source>
</reference>
<evidence type="ECO:0000259" key="17">
    <source>
        <dbReference type="Pfam" id="PF01746"/>
    </source>
</evidence>
<evidence type="ECO:0000256" key="6">
    <source>
        <dbReference type="ARBA" id="ARBA00014679"/>
    </source>
</evidence>
<evidence type="ECO:0000256" key="8">
    <source>
        <dbReference type="ARBA" id="ARBA00022603"/>
    </source>
</evidence>